<dbReference type="InterPro" id="IPR043154">
    <property type="entry name" value="Sec-1-like_dom1"/>
</dbReference>
<comment type="similarity">
    <text evidence="1">Belongs to the STXBP/unc-18/SEC1 family.</text>
</comment>
<dbReference type="GO" id="GO:0046578">
    <property type="term" value="P:regulation of Ras protein signal transduction"/>
    <property type="evidence" value="ECO:0007669"/>
    <property type="project" value="EnsemblFungi"/>
</dbReference>
<evidence type="ECO:0000313" key="5">
    <source>
        <dbReference type="Proteomes" id="UP000245464"/>
    </source>
</evidence>
<dbReference type="OMA" id="VNDLRAW"/>
<evidence type="ECO:0000313" key="3">
    <source>
        <dbReference type="EMBL" id="KAF7577598.1"/>
    </source>
</evidence>
<dbReference type="AlphaFoldDB" id="A0A2W1HE23"/>
<keyword evidence="6" id="KW-1185">Reference proteome</keyword>
<evidence type="ECO:0000256" key="2">
    <source>
        <dbReference type="SAM" id="MobiDB-lite"/>
    </source>
</evidence>
<dbReference type="GO" id="GO:0005783">
    <property type="term" value="C:endoplasmic reticulum"/>
    <property type="evidence" value="ECO:0007669"/>
    <property type="project" value="EnsemblFungi"/>
</dbReference>
<dbReference type="GO" id="GO:0019905">
    <property type="term" value="F:syntaxin binding"/>
    <property type="evidence" value="ECO:0007669"/>
    <property type="project" value="EnsemblFungi"/>
</dbReference>
<dbReference type="Gene3D" id="3.90.830.10">
    <property type="entry name" value="Syntaxin Binding Protein 1, Chain A, domain 2"/>
    <property type="match status" value="1"/>
</dbReference>
<dbReference type="EMBL" id="NQIK02000001">
    <property type="protein sequence ID" value="KAF7577598.1"/>
    <property type="molecule type" value="Genomic_DNA"/>
</dbReference>
<dbReference type="PIRSF" id="PIRSF005715">
    <property type="entry name" value="VPS45_Sec1"/>
    <property type="match status" value="1"/>
</dbReference>
<evidence type="ECO:0000313" key="4">
    <source>
        <dbReference type="EMBL" id="KAI1513531.1"/>
    </source>
</evidence>
<feature type="compositionally biased region" description="Low complexity" evidence="2">
    <location>
        <begin position="580"/>
        <end position="590"/>
    </location>
</feature>
<protein>
    <submittedName>
        <fullName evidence="4">Golgi transport protein Sly</fullName>
    </submittedName>
    <submittedName>
        <fullName evidence="3">SEC1, protein involved in synaptic transmission and general secretion, Sec1 family</fullName>
    </submittedName>
</protein>
<comment type="caution">
    <text evidence="4">The sequence shown here is derived from an EMBL/GenBank/DDBJ whole genome shotgun (WGS) entry which is preliminary data.</text>
</comment>
<proteinExistence type="inferred from homology"/>
<dbReference type="Proteomes" id="UP000245464">
    <property type="component" value="Chromosome 1"/>
</dbReference>
<reference evidence="6" key="4">
    <citation type="journal article" date="2022" name="Microb. Genom.">
        <title>A global pangenome for the wheat fungal pathogen Pyrenophora tritici-repentis and prediction of effector protein structural homology.</title>
        <authorList>
            <person name="Moolhuijzen P.M."/>
            <person name="See P.T."/>
            <person name="Shi G."/>
            <person name="Powell H.R."/>
            <person name="Cockram J."/>
            <person name="Jorgensen L.N."/>
            <person name="Benslimane H."/>
            <person name="Strelkov S.E."/>
            <person name="Turner J."/>
            <person name="Liu Z."/>
            <person name="Moffat C.S."/>
        </authorList>
    </citation>
    <scope>NUCLEOTIDE SEQUENCE [LARGE SCALE GENOMIC DNA]</scope>
</reference>
<reference evidence="4" key="2">
    <citation type="submission" date="2021-05" db="EMBL/GenBank/DDBJ databases">
        <authorList>
            <person name="Moolhuijzen P.M."/>
            <person name="Moffat C.S."/>
        </authorList>
    </citation>
    <scope>NUCLEOTIDE SEQUENCE</scope>
    <source>
        <strain evidence="4">86-124</strain>
    </source>
</reference>
<dbReference type="OrthoDB" id="10251230at2759"/>
<name>A0A2W1HE23_9PLEO</name>
<dbReference type="SUPFAM" id="SSF56815">
    <property type="entry name" value="Sec1/munc18-like (SM) proteins"/>
    <property type="match status" value="1"/>
</dbReference>
<dbReference type="GO" id="GO:0035543">
    <property type="term" value="P:positive regulation of SNARE complex assembly"/>
    <property type="evidence" value="ECO:0007669"/>
    <property type="project" value="EnsemblFungi"/>
</dbReference>
<dbReference type="GO" id="GO:0030134">
    <property type="term" value="C:COPII-coated ER to Golgi transport vesicle"/>
    <property type="evidence" value="ECO:0007669"/>
    <property type="project" value="EnsemblFungi"/>
</dbReference>
<dbReference type="GO" id="GO:0000139">
    <property type="term" value="C:Golgi membrane"/>
    <property type="evidence" value="ECO:0007669"/>
    <property type="project" value="EnsemblFungi"/>
</dbReference>
<reference evidence="4" key="3">
    <citation type="journal article" date="2022" name="bioRxiv">
        <title>A global pangenome for the wheat fungal pathogen Pyrenophora tritici-repentis and prediction of effector protein structural homology.</title>
        <authorList>
            <person name="Moolhuijzen P."/>
            <person name="See P.T."/>
            <person name="Shi G."/>
            <person name="Powell H.R."/>
            <person name="Cockram J."/>
            <person name="Jorgensen L.N."/>
            <person name="Benslimane H."/>
            <person name="Strelkov S.E."/>
            <person name="Turner J."/>
            <person name="Liu Z."/>
            <person name="Moffat C.S."/>
        </authorList>
    </citation>
    <scope>NUCLEOTIDE SEQUENCE</scope>
    <source>
        <strain evidence="4">86-124</strain>
    </source>
</reference>
<dbReference type="GO" id="GO:0006888">
    <property type="term" value="P:endoplasmic reticulum to Golgi vesicle-mediated transport"/>
    <property type="evidence" value="ECO:0007669"/>
    <property type="project" value="EnsemblFungi"/>
</dbReference>
<accession>A0A2W1HE23</accession>
<gene>
    <name evidence="4" type="ORF">Ptr86124_007433</name>
    <name evidence="3" type="ORF">PtrM4_018380</name>
</gene>
<dbReference type="Gene3D" id="3.40.50.2060">
    <property type="match status" value="1"/>
</dbReference>
<evidence type="ECO:0000313" key="6">
    <source>
        <dbReference type="Proteomes" id="UP000249757"/>
    </source>
</evidence>
<dbReference type="GO" id="GO:0006890">
    <property type="term" value="P:retrograde vesicle-mediated transport, Golgi to endoplasmic reticulum"/>
    <property type="evidence" value="ECO:0007669"/>
    <property type="project" value="EnsemblFungi"/>
</dbReference>
<dbReference type="Gene3D" id="3.40.50.1910">
    <property type="match status" value="1"/>
</dbReference>
<dbReference type="EMBL" id="NRDI02000009">
    <property type="protein sequence ID" value="KAI1513531.1"/>
    <property type="molecule type" value="Genomic_DNA"/>
</dbReference>
<dbReference type="InterPro" id="IPR001619">
    <property type="entry name" value="Sec1-like"/>
</dbReference>
<dbReference type="InterPro" id="IPR036045">
    <property type="entry name" value="Sec1-like_sf"/>
</dbReference>
<reference evidence="3 5" key="1">
    <citation type="journal article" date="2018" name="BMC Genomics">
        <title>Comparative genomics of the wheat fungal pathogen Pyrenophora tritici-repentis reveals chromosomal variations and genome plasticity.</title>
        <authorList>
            <person name="Moolhuijzen P."/>
            <person name="See P.T."/>
            <person name="Hane J.K."/>
            <person name="Shi G."/>
            <person name="Liu Z."/>
            <person name="Oliver R.P."/>
            <person name="Moffat C.S."/>
        </authorList>
    </citation>
    <scope>NUCLEOTIDE SEQUENCE [LARGE SCALE GENOMIC DNA]</scope>
    <source>
        <strain evidence="3">M4</strain>
    </source>
</reference>
<feature type="region of interest" description="Disordered" evidence="2">
    <location>
        <begin position="569"/>
        <end position="592"/>
    </location>
</feature>
<dbReference type="Proteomes" id="UP000249757">
    <property type="component" value="Unassembled WGS sequence"/>
</dbReference>
<evidence type="ECO:0000256" key="1">
    <source>
        <dbReference type="ARBA" id="ARBA00009884"/>
    </source>
</evidence>
<dbReference type="InterPro" id="IPR027482">
    <property type="entry name" value="Sec1-like_dom2"/>
</dbReference>
<organism evidence="4 6">
    <name type="scientific">Pyrenophora tritici-repentis</name>
    <dbReference type="NCBI Taxonomy" id="45151"/>
    <lineage>
        <taxon>Eukaryota</taxon>
        <taxon>Fungi</taxon>
        <taxon>Dikarya</taxon>
        <taxon>Ascomycota</taxon>
        <taxon>Pezizomycotina</taxon>
        <taxon>Dothideomycetes</taxon>
        <taxon>Pleosporomycetidae</taxon>
        <taxon>Pleosporales</taxon>
        <taxon>Pleosporineae</taxon>
        <taxon>Pleosporaceae</taxon>
        <taxon>Pyrenophora</taxon>
    </lineage>
</organism>
<dbReference type="Pfam" id="PF00995">
    <property type="entry name" value="Sec1"/>
    <property type="match status" value="1"/>
</dbReference>
<dbReference type="Gene3D" id="1.25.40.60">
    <property type="match status" value="1"/>
</dbReference>
<dbReference type="PANTHER" id="PTHR11679">
    <property type="entry name" value="VESICLE PROTEIN SORTING-ASSOCIATED"/>
    <property type="match status" value="1"/>
</dbReference>
<dbReference type="InterPro" id="IPR043127">
    <property type="entry name" value="Sec-1-like_dom3a"/>
</dbReference>
<dbReference type="GO" id="GO:0048280">
    <property type="term" value="P:vesicle fusion with Golgi apparatus"/>
    <property type="evidence" value="ECO:0007669"/>
    <property type="project" value="EnsemblFungi"/>
</dbReference>
<sequence length="665" mass="72500">MSPPTSLRDRQIAAIKRILHLNAPITNADAQDDANPVADTAEIQWKVLVVDSEARDVISTVLRVNDLRAAGVTVHFNIKAKRHPIPDTPAIYLISPTSENINLVAKDLQEAMYQPVYINFLSSIPRALLEDFGGQVAASGAEHIAQIYDQFLNFSTPNSDLFSLNIPNAYRIINSANTPDQELDELIDRIVSGLFSVVVTMAVAPIIRCPKGGAAELIAAKLDRKLRDYILNSKESFSSAASSPRPVLIILDRSIDLCALLGHSWIYQSLVADCLPFHLNTVTLTVPLDKEDPSKGVKKNTIDLTATDYFWSRNAALPFPEAAEDVTNEWQMYQQDAEKLTRNTPSKSIDDLAEANFASHLKGAIAQLPALQEKKRVLEGHMAILESLLDGIRNRKLDEWFQREADLAKETPESVLQIIRGEGGNDPTDKLRFFIQFYLTTAQELTRSQLESFESALKAAGADTSALAYVASVRSISKMTTMAAPTKPAQAPVTNLFGGLSNLSSRLKDAGGFSANLDISGVLSGIKQFIPSNSDLPVTKIVEAICDPSSATSAQSAMTENYLYFDPRSSNARGTLPPASQSRNQQQQSRGLEATFGQKRAAFTEAICFTVGGGSMVEQSNLSSWASRTSAAGAGPRRVVYGSTELYSANKFIEEELNPLGKEMT</sequence>